<dbReference type="Pfam" id="PF26298">
    <property type="entry name" value="MurL_epimerase_C"/>
    <property type="match status" value="1"/>
</dbReference>
<keyword evidence="1" id="KW-0131">Cell cycle</keyword>
<comment type="function">
    <text evidence="1">Cell wall formation. Catalyzes epimerization of the terminal L-glutamate in UDP-N-acetyl-alpha-D-muramoyl-L-alanyl-L-glutamate.</text>
</comment>
<keyword evidence="1" id="KW-0133">Cell shape</keyword>
<dbReference type="InterPro" id="IPR043689">
    <property type="entry name" value="MurL"/>
</dbReference>
<dbReference type="GO" id="GO:0009252">
    <property type="term" value="P:peptidoglycan biosynthetic process"/>
    <property type="evidence" value="ECO:0007669"/>
    <property type="project" value="UniProtKB-UniRule"/>
</dbReference>
<keyword evidence="1" id="KW-0413">Isomerase</keyword>
<name>A0A941JTC7_9CHRO</name>
<dbReference type="AlphaFoldDB" id="A0A941JTC7"/>
<sequence>MLINHQPSTINYQPSTMINQLRKKHPRLLYQKYNYQIVEQQLRVTFKFFLEPDITFRPAVVIPIDRKLEIKQLENYIFHLGLIELISYWKATCSPEIIIDAGYINQEQIDWLHDLFIYGLGEFYYTNNLDFTAQDFLTITCSTTATTSHNLLPNNKNNGDLILVAGGKDSSVTLEILKESPNRKGTLILNPTRAAIDSIKIAGYQPPLIVKRTIDPLLIELNQAGYLNGHTPFSAYLAFLGTLIADLYGYENVIASNENSADEQNTIFHELQINHQYSKGFRFETRFREYCGKYLTSSVNYFSFLRPLLDLQIAKIFAQFTSHHLSFRSCNVNQKKDSWCRKCPKCAFVYLSLFNFLPYEHTIDIFGEDLYLKPEIQTAFKAVAGIGTHKPFECVGTVEESRLALAMSSQKYQAMNQAIPDIIELANQEISQAHKFLSWQKILNQWSEHHYLPPEHENLLRKNLN</sequence>
<dbReference type="Pfam" id="PF26299">
    <property type="entry name" value="MurL_N"/>
    <property type="match status" value="1"/>
</dbReference>
<dbReference type="HAMAP" id="MF_02209">
    <property type="entry name" value="MurL"/>
    <property type="match status" value="1"/>
</dbReference>
<evidence type="ECO:0000256" key="1">
    <source>
        <dbReference type="HAMAP-Rule" id="MF_02209"/>
    </source>
</evidence>
<feature type="domain" description="MurL C-terminal" evidence="2">
    <location>
        <begin position="327"/>
        <end position="419"/>
    </location>
</feature>
<gene>
    <name evidence="1" type="primary">murL</name>
    <name evidence="4" type="ORF">DSM107014_10750</name>
</gene>
<organism evidence="4 5">
    <name type="scientific">Gomphosphaeria aponina SAG 52.96 = DSM 107014</name>
    <dbReference type="NCBI Taxonomy" id="1521640"/>
    <lineage>
        <taxon>Bacteria</taxon>
        <taxon>Bacillati</taxon>
        <taxon>Cyanobacteriota</taxon>
        <taxon>Cyanophyceae</taxon>
        <taxon>Oscillatoriophycideae</taxon>
        <taxon>Chroococcales</taxon>
        <taxon>Gomphosphaeriaceae</taxon>
        <taxon>Gomphosphaeria</taxon>
    </lineage>
</organism>
<evidence type="ECO:0000313" key="4">
    <source>
        <dbReference type="EMBL" id="MBR8828357.1"/>
    </source>
</evidence>
<dbReference type="EMBL" id="JADQBC010000066">
    <property type="protein sequence ID" value="MBR8828357.1"/>
    <property type="molecule type" value="Genomic_DNA"/>
</dbReference>
<evidence type="ECO:0000313" key="5">
    <source>
        <dbReference type="Proteomes" id="UP000767446"/>
    </source>
</evidence>
<evidence type="ECO:0000259" key="2">
    <source>
        <dbReference type="Pfam" id="PF26298"/>
    </source>
</evidence>
<feature type="domain" description="MurL N-terminal" evidence="3">
    <location>
        <begin position="24"/>
        <end position="304"/>
    </location>
</feature>
<dbReference type="GO" id="GO:0051301">
    <property type="term" value="P:cell division"/>
    <property type="evidence" value="ECO:0007669"/>
    <property type="project" value="UniProtKB-KW"/>
</dbReference>
<accession>A0A941JTC7</accession>
<dbReference type="InterPro" id="IPR058740">
    <property type="entry name" value="MurL_N"/>
</dbReference>
<comment type="similarity">
    <text evidence="1">Belongs to the MurL family.</text>
</comment>
<dbReference type="GO" id="GO:0071555">
    <property type="term" value="P:cell wall organization"/>
    <property type="evidence" value="ECO:0007669"/>
    <property type="project" value="UniProtKB-KW"/>
</dbReference>
<evidence type="ECO:0000259" key="3">
    <source>
        <dbReference type="Pfam" id="PF26299"/>
    </source>
</evidence>
<dbReference type="GO" id="GO:0005737">
    <property type="term" value="C:cytoplasm"/>
    <property type="evidence" value="ECO:0007669"/>
    <property type="project" value="UniProtKB-UniRule"/>
</dbReference>
<dbReference type="GO" id="GO:0008360">
    <property type="term" value="P:regulation of cell shape"/>
    <property type="evidence" value="ECO:0007669"/>
    <property type="project" value="UniProtKB-KW"/>
</dbReference>
<dbReference type="InterPro" id="IPR058741">
    <property type="entry name" value="MurL_C"/>
</dbReference>
<protein>
    <recommendedName>
        <fullName evidence="1">UDP-N-acetyl-alpha-D-muramoyl-L-alanyl-L-glutamate epimerase</fullName>
        <ecNumber evidence="1">5.1.1.23</ecNumber>
    </recommendedName>
    <alternativeName>
        <fullName evidence="1">UDP-MurNAc-L-Ala-L-Glu epimerase</fullName>
    </alternativeName>
</protein>
<dbReference type="GO" id="GO:0016855">
    <property type="term" value="F:racemase and epimerase activity, acting on amino acids and derivatives"/>
    <property type="evidence" value="ECO:0007669"/>
    <property type="project" value="UniProtKB-UniRule"/>
</dbReference>
<keyword evidence="1" id="KW-0132">Cell division</keyword>
<comment type="caution">
    <text evidence="4">The sequence shown here is derived from an EMBL/GenBank/DDBJ whole genome shotgun (WGS) entry which is preliminary data.</text>
</comment>
<comment type="pathway">
    <text evidence="1">Cell wall biogenesis; peptidoglycan biosynthesis.</text>
</comment>
<comment type="catalytic activity">
    <reaction evidence="1">
        <text>UDP-N-acetyl-alpha-D-muramoyl-L-alanyl-L-glutamate + ATP + H2O = UDP-N-acetyl-alpha-D-muramoyl-L-alanyl-D-glutamate + AMP + diphosphate + H(+)</text>
        <dbReference type="Rhea" id="RHEA:58812"/>
        <dbReference type="ChEBI" id="CHEBI:15377"/>
        <dbReference type="ChEBI" id="CHEBI:15378"/>
        <dbReference type="ChEBI" id="CHEBI:30616"/>
        <dbReference type="ChEBI" id="CHEBI:33019"/>
        <dbReference type="ChEBI" id="CHEBI:83900"/>
        <dbReference type="ChEBI" id="CHEBI:142725"/>
        <dbReference type="ChEBI" id="CHEBI:456215"/>
        <dbReference type="EC" id="5.1.1.23"/>
    </reaction>
</comment>
<proteinExistence type="inferred from homology"/>
<dbReference type="EC" id="5.1.1.23" evidence="1"/>
<keyword evidence="1" id="KW-0573">Peptidoglycan synthesis</keyword>
<keyword evidence="1" id="KW-0961">Cell wall biogenesis/degradation</keyword>
<reference evidence="4" key="1">
    <citation type="submission" date="2021-02" db="EMBL/GenBank/DDBJ databases">
        <title>Metagenome analyses of Stigonema ocellatum DSM 106950, Chlorogloea purpurea SAG 13.99 and Gomphosphaeria aponina DSM 107014.</title>
        <authorList>
            <person name="Marter P."/>
            <person name="Huang S."/>
        </authorList>
    </citation>
    <scope>NUCLEOTIDE SEQUENCE</scope>
    <source>
        <strain evidence="4">JP213</strain>
    </source>
</reference>
<dbReference type="Proteomes" id="UP000767446">
    <property type="component" value="Unassembled WGS sequence"/>
</dbReference>